<reference evidence="1 2" key="1">
    <citation type="journal article" date="2018" name="Front. Plant Sci.">
        <title>Red Clover (Trifolium pratense) and Zigzag Clover (T. medium) - A Picture of Genomic Similarities and Differences.</title>
        <authorList>
            <person name="Dluhosova J."/>
            <person name="Istvanek J."/>
            <person name="Nedelnik J."/>
            <person name="Repkova J."/>
        </authorList>
    </citation>
    <scope>NUCLEOTIDE SEQUENCE [LARGE SCALE GENOMIC DNA]</scope>
    <source>
        <strain evidence="2">cv. 10/8</strain>
        <tissue evidence="1">Leaf</tissue>
    </source>
</reference>
<comment type="caution">
    <text evidence="1">The sequence shown here is derived from an EMBL/GenBank/DDBJ whole genome shotgun (WGS) entry which is preliminary data.</text>
</comment>
<organism evidence="1 2">
    <name type="scientific">Trifolium medium</name>
    <dbReference type="NCBI Taxonomy" id="97028"/>
    <lineage>
        <taxon>Eukaryota</taxon>
        <taxon>Viridiplantae</taxon>
        <taxon>Streptophyta</taxon>
        <taxon>Embryophyta</taxon>
        <taxon>Tracheophyta</taxon>
        <taxon>Spermatophyta</taxon>
        <taxon>Magnoliopsida</taxon>
        <taxon>eudicotyledons</taxon>
        <taxon>Gunneridae</taxon>
        <taxon>Pentapetalae</taxon>
        <taxon>rosids</taxon>
        <taxon>fabids</taxon>
        <taxon>Fabales</taxon>
        <taxon>Fabaceae</taxon>
        <taxon>Papilionoideae</taxon>
        <taxon>50 kb inversion clade</taxon>
        <taxon>NPAAA clade</taxon>
        <taxon>Hologalegina</taxon>
        <taxon>IRL clade</taxon>
        <taxon>Trifolieae</taxon>
        <taxon>Trifolium</taxon>
    </lineage>
</organism>
<name>A0A392RBG7_9FABA</name>
<dbReference type="AlphaFoldDB" id="A0A392RBG7"/>
<keyword evidence="2" id="KW-1185">Reference proteome</keyword>
<evidence type="ECO:0000313" key="2">
    <source>
        <dbReference type="Proteomes" id="UP000265520"/>
    </source>
</evidence>
<dbReference type="Proteomes" id="UP000265520">
    <property type="component" value="Unassembled WGS sequence"/>
</dbReference>
<proteinExistence type="predicted"/>
<evidence type="ECO:0000313" key="1">
    <source>
        <dbReference type="EMBL" id="MCI33537.1"/>
    </source>
</evidence>
<accession>A0A392RBG7</accession>
<protein>
    <submittedName>
        <fullName evidence="1">Uncharacterized protein</fullName>
    </submittedName>
</protein>
<sequence>MTKLGRCADAAISKIPEAEIGRILMIDFSSSTLWTVAHFQKFGGAFGSVPSSPVTIAALSNHL</sequence>
<dbReference type="EMBL" id="LXQA010205141">
    <property type="protein sequence ID" value="MCI33537.1"/>
    <property type="molecule type" value="Genomic_DNA"/>
</dbReference>